<sequence length="71" mass="7780">MTTSVIQLEGLTCPSCVKKIEGVVGKMRGVENVKVLFHAQKVKVTFSQEQIIAKEISEQISKLGYSVVGEK</sequence>
<dbReference type="SUPFAM" id="SSF55008">
    <property type="entry name" value="HMA, heavy metal-associated domain"/>
    <property type="match status" value="1"/>
</dbReference>
<dbReference type="FunFam" id="3.30.70.100:FF:000001">
    <property type="entry name" value="ATPase copper transporting beta"/>
    <property type="match status" value="1"/>
</dbReference>
<dbReference type="Gene3D" id="3.30.70.100">
    <property type="match status" value="1"/>
</dbReference>
<dbReference type="Pfam" id="PF00403">
    <property type="entry name" value="HMA"/>
    <property type="match status" value="1"/>
</dbReference>
<evidence type="ECO:0000313" key="5">
    <source>
        <dbReference type="Proteomes" id="UP000252585"/>
    </source>
</evidence>
<dbReference type="RefSeq" id="WP_114351238.1">
    <property type="nucleotide sequence ID" value="NZ_QPJJ01000001.1"/>
</dbReference>
<name>A0A368YCY5_9BACI</name>
<comment type="caution">
    <text evidence="4">The sequence shown here is derived from an EMBL/GenBank/DDBJ whole genome shotgun (WGS) entry which is preliminary data.</text>
</comment>
<evidence type="ECO:0000256" key="2">
    <source>
        <dbReference type="ARBA" id="ARBA00023008"/>
    </source>
</evidence>
<dbReference type="OrthoDB" id="2721717at2"/>
<evidence type="ECO:0000259" key="3">
    <source>
        <dbReference type="PROSITE" id="PS50846"/>
    </source>
</evidence>
<dbReference type="CDD" id="cd00371">
    <property type="entry name" value="HMA"/>
    <property type="match status" value="1"/>
</dbReference>
<protein>
    <submittedName>
        <fullName evidence="4">Copper ion binding protein</fullName>
    </submittedName>
</protein>
<feature type="domain" description="HMA" evidence="3">
    <location>
        <begin position="2"/>
        <end position="68"/>
    </location>
</feature>
<keyword evidence="5" id="KW-1185">Reference proteome</keyword>
<dbReference type="AlphaFoldDB" id="A0A368YCY5"/>
<keyword evidence="2" id="KW-0186">Copper</keyword>
<organism evidence="4 5">
    <name type="scientific">Saliterribacillus persicus</name>
    <dbReference type="NCBI Taxonomy" id="930114"/>
    <lineage>
        <taxon>Bacteria</taxon>
        <taxon>Bacillati</taxon>
        <taxon>Bacillota</taxon>
        <taxon>Bacilli</taxon>
        <taxon>Bacillales</taxon>
        <taxon>Bacillaceae</taxon>
        <taxon>Saliterribacillus</taxon>
    </lineage>
</organism>
<gene>
    <name evidence="4" type="ORF">DFR57_101167</name>
</gene>
<dbReference type="PROSITE" id="PS50846">
    <property type="entry name" value="HMA_2"/>
    <property type="match status" value="1"/>
</dbReference>
<dbReference type="InterPro" id="IPR006121">
    <property type="entry name" value="HMA_dom"/>
</dbReference>
<dbReference type="GO" id="GO:0005507">
    <property type="term" value="F:copper ion binding"/>
    <property type="evidence" value="ECO:0007669"/>
    <property type="project" value="InterPro"/>
</dbReference>
<evidence type="ECO:0000256" key="1">
    <source>
        <dbReference type="ARBA" id="ARBA00022723"/>
    </source>
</evidence>
<dbReference type="PROSITE" id="PS01047">
    <property type="entry name" value="HMA_1"/>
    <property type="match status" value="1"/>
</dbReference>
<dbReference type="InterPro" id="IPR017969">
    <property type="entry name" value="Heavy-metal-associated_CS"/>
</dbReference>
<dbReference type="NCBIfam" id="TIGR00003">
    <property type="entry name" value="copper ion binding protein"/>
    <property type="match status" value="1"/>
</dbReference>
<dbReference type="InterPro" id="IPR006122">
    <property type="entry name" value="HMA_Cu_ion-bd"/>
</dbReference>
<evidence type="ECO:0000313" key="4">
    <source>
        <dbReference type="EMBL" id="RCW77298.1"/>
    </source>
</evidence>
<accession>A0A368YCY5</accession>
<reference evidence="4 5" key="1">
    <citation type="submission" date="2018-07" db="EMBL/GenBank/DDBJ databases">
        <title>Genomic Encyclopedia of Type Strains, Phase IV (KMG-IV): sequencing the most valuable type-strain genomes for metagenomic binning, comparative biology and taxonomic classification.</title>
        <authorList>
            <person name="Goeker M."/>
        </authorList>
    </citation>
    <scope>NUCLEOTIDE SEQUENCE [LARGE SCALE GENOMIC DNA]</scope>
    <source>
        <strain evidence="4 5">DSM 27696</strain>
    </source>
</reference>
<dbReference type="Proteomes" id="UP000252585">
    <property type="component" value="Unassembled WGS sequence"/>
</dbReference>
<dbReference type="EMBL" id="QPJJ01000001">
    <property type="protein sequence ID" value="RCW77298.1"/>
    <property type="molecule type" value="Genomic_DNA"/>
</dbReference>
<keyword evidence="1" id="KW-0479">Metal-binding</keyword>
<proteinExistence type="predicted"/>
<dbReference type="InterPro" id="IPR036163">
    <property type="entry name" value="HMA_dom_sf"/>
</dbReference>